<keyword evidence="3" id="KW-0285">Flavoprotein</keyword>
<organism evidence="7 8">
    <name type="scientific">Paenibacillus oryzisoli</name>
    <dbReference type="NCBI Taxonomy" id="1850517"/>
    <lineage>
        <taxon>Bacteria</taxon>
        <taxon>Bacillati</taxon>
        <taxon>Bacillota</taxon>
        <taxon>Bacilli</taxon>
        <taxon>Bacillales</taxon>
        <taxon>Paenibacillaceae</taxon>
        <taxon>Paenibacillus</taxon>
    </lineage>
</organism>
<keyword evidence="8" id="KW-1185">Reference proteome</keyword>
<keyword evidence="5" id="KW-0560">Oxidoreductase</keyword>
<comment type="caution">
    <text evidence="7">The sequence shown here is derived from an EMBL/GenBank/DDBJ whole genome shotgun (WGS) entry which is preliminary data.</text>
</comment>
<evidence type="ECO:0000313" key="7">
    <source>
        <dbReference type="EMBL" id="OAS14744.1"/>
    </source>
</evidence>
<dbReference type="OrthoDB" id="9781621at2"/>
<comment type="similarity">
    <text evidence="2">Belongs to the NADH dehydrogenase family.</text>
</comment>
<dbReference type="GO" id="GO:0019646">
    <property type="term" value="P:aerobic electron transport chain"/>
    <property type="evidence" value="ECO:0007669"/>
    <property type="project" value="TreeGrafter"/>
</dbReference>
<dbReference type="GO" id="GO:0003955">
    <property type="term" value="F:NAD(P)H dehydrogenase (quinone) activity"/>
    <property type="evidence" value="ECO:0007669"/>
    <property type="project" value="TreeGrafter"/>
</dbReference>
<dbReference type="InterPro" id="IPR036188">
    <property type="entry name" value="FAD/NAD-bd_sf"/>
</dbReference>
<comment type="cofactor">
    <cofactor evidence="1">
        <name>FAD</name>
        <dbReference type="ChEBI" id="CHEBI:57692"/>
    </cofactor>
</comment>
<dbReference type="InterPro" id="IPR051169">
    <property type="entry name" value="NADH-Q_oxidoreductase"/>
</dbReference>
<reference evidence="7 8" key="1">
    <citation type="submission" date="2016-05" db="EMBL/GenBank/DDBJ databases">
        <title>Paenibacillus sp. 1ZS3-15 nov., isolated from the rhizosphere soil.</title>
        <authorList>
            <person name="Zhang X.X."/>
            <person name="Zhang J."/>
        </authorList>
    </citation>
    <scope>NUCLEOTIDE SEQUENCE [LARGE SCALE GENOMIC DNA]</scope>
    <source>
        <strain evidence="7 8">1ZS3-15</strain>
    </source>
</reference>
<dbReference type="SUPFAM" id="SSF51905">
    <property type="entry name" value="FAD/NAD(P)-binding domain"/>
    <property type="match status" value="1"/>
</dbReference>
<keyword evidence="4" id="KW-0274">FAD</keyword>
<sequence>MSKPRIVILGAGYGGLVTAIRLQKKMRRNEMDVTLVNKHDYHFITTHLHMPAAGTDHHDNARVTISDLIDERKIRFVKSTVRQIVPEEKKIILDESTLDYDYLVIGLGSETETFGIPGMHEYAMSIKSINSVRFIRQHIEYMFAKSKMAPKRKDYLTFVVGGAGFTGTEFVGELADRIPVLCKTYDVDPADVSIYNVEASASALPPGLPEDLILYGMEVMRRKGVQYKLSTAIKECTSEGVILSNGEFIRAGTVVWSGGIRGNSLLQEAGFEVQRGRVKVDSCLRSYSFPEIFITGDCSIVTSPEGAPYPANAQIAVQQGFNAARNLIQTIRSKELKPFIYDFKGTVATLGRGEAVGLLKVKKVKGRLALFIKKMIDARYLFLIGGLPLIWKKMVWKQKSTTRNYHVPN</sequence>
<dbReference type="STRING" id="1850517.A8708_23900"/>
<dbReference type="InterPro" id="IPR023753">
    <property type="entry name" value="FAD/NAD-binding_dom"/>
</dbReference>
<proteinExistence type="inferred from homology"/>
<name>A0A197ZZW8_9BACL</name>
<dbReference type="PANTHER" id="PTHR42913:SF3">
    <property type="entry name" value="64 KDA MITOCHONDRIAL NADH DEHYDROGENASE (EUROFUNG)"/>
    <property type="match status" value="1"/>
</dbReference>
<evidence type="ECO:0000313" key="8">
    <source>
        <dbReference type="Proteomes" id="UP000078454"/>
    </source>
</evidence>
<feature type="domain" description="FAD/NAD(P)-binding" evidence="6">
    <location>
        <begin position="5"/>
        <end position="320"/>
    </location>
</feature>
<dbReference type="AlphaFoldDB" id="A0A197ZZW8"/>
<dbReference type="Gene3D" id="3.50.50.100">
    <property type="match status" value="1"/>
</dbReference>
<dbReference type="Proteomes" id="UP000078454">
    <property type="component" value="Unassembled WGS sequence"/>
</dbReference>
<accession>A0A197ZZW8</accession>
<dbReference type="Pfam" id="PF07992">
    <property type="entry name" value="Pyr_redox_2"/>
    <property type="match status" value="1"/>
</dbReference>
<dbReference type="PANTHER" id="PTHR42913">
    <property type="entry name" value="APOPTOSIS-INDUCING FACTOR 1"/>
    <property type="match status" value="1"/>
</dbReference>
<gene>
    <name evidence="7" type="ORF">A8708_23900</name>
</gene>
<dbReference type="RefSeq" id="WP_068669308.1">
    <property type="nucleotide sequence ID" value="NZ_LYPB01000088.1"/>
</dbReference>
<evidence type="ECO:0000256" key="3">
    <source>
        <dbReference type="ARBA" id="ARBA00022630"/>
    </source>
</evidence>
<evidence type="ECO:0000256" key="5">
    <source>
        <dbReference type="ARBA" id="ARBA00023002"/>
    </source>
</evidence>
<evidence type="ECO:0000256" key="2">
    <source>
        <dbReference type="ARBA" id="ARBA00005272"/>
    </source>
</evidence>
<evidence type="ECO:0000256" key="1">
    <source>
        <dbReference type="ARBA" id="ARBA00001974"/>
    </source>
</evidence>
<dbReference type="PRINTS" id="PR00368">
    <property type="entry name" value="FADPNR"/>
</dbReference>
<evidence type="ECO:0000259" key="6">
    <source>
        <dbReference type="Pfam" id="PF07992"/>
    </source>
</evidence>
<protein>
    <submittedName>
        <fullName evidence="7">NADH dehydrogenase</fullName>
    </submittedName>
</protein>
<dbReference type="EMBL" id="LYPB01000088">
    <property type="protein sequence ID" value="OAS14744.1"/>
    <property type="molecule type" value="Genomic_DNA"/>
</dbReference>
<evidence type="ECO:0000256" key="4">
    <source>
        <dbReference type="ARBA" id="ARBA00022827"/>
    </source>
</evidence>